<accession>A0A0C9RWM5</accession>
<feature type="chain" id="PRO_5002212543" evidence="1">
    <location>
        <begin position="26"/>
        <end position="123"/>
    </location>
</feature>
<dbReference type="EMBL" id="GBZX01000754">
    <property type="protein sequence ID" value="JAG91986.1"/>
    <property type="molecule type" value="mRNA"/>
</dbReference>
<organism evidence="2">
    <name type="scientific">Amblyomma americanum</name>
    <name type="common">Lone star tick</name>
    <dbReference type="NCBI Taxonomy" id="6943"/>
    <lineage>
        <taxon>Eukaryota</taxon>
        <taxon>Metazoa</taxon>
        <taxon>Ecdysozoa</taxon>
        <taxon>Arthropoda</taxon>
        <taxon>Chelicerata</taxon>
        <taxon>Arachnida</taxon>
        <taxon>Acari</taxon>
        <taxon>Parasitiformes</taxon>
        <taxon>Ixodida</taxon>
        <taxon>Ixodoidea</taxon>
        <taxon>Ixodidae</taxon>
        <taxon>Amblyomminae</taxon>
        <taxon>Amblyomma</taxon>
    </lineage>
</organism>
<protein>
    <submittedName>
        <fullName evidence="2">Putative secreted protein</fullName>
    </submittedName>
</protein>
<reference evidence="2" key="1">
    <citation type="journal article" date="2015" name="PLoS ONE">
        <title>An Insight into the Sialome of the Lone Star Tick, Amblyomma americanum, with a Glimpse on Its Time Dependent Gene Expression.</title>
        <authorList>
            <person name="Karim S."/>
            <person name="Ribeiro J.M."/>
        </authorList>
    </citation>
    <scope>NUCLEOTIDE SEQUENCE</scope>
    <source>
        <tissue evidence="2">Salivary gland</tissue>
    </source>
</reference>
<feature type="signal peptide" evidence="1">
    <location>
        <begin position="1"/>
        <end position="25"/>
    </location>
</feature>
<proteinExistence type="evidence at transcript level"/>
<evidence type="ECO:0000256" key="1">
    <source>
        <dbReference type="SAM" id="SignalP"/>
    </source>
</evidence>
<evidence type="ECO:0000313" key="2">
    <source>
        <dbReference type="EMBL" id="JAG91986.1"/>
    </source>
</evidence>
<keyword evidence="1" id="KW-0732">Signal</keyword>
<dbReference type="AlphaFoldDB" id="A0A0C9RWM5"/>
<sequence>MVAVKIPISLTIILILSLSVHSALGDRPIETTNPSTGCYTIPKKAFNFLPCRTDTVGMYCAALHGENAHECRGTNYCYNWVGKITIIGKCGVCCARGNGSDPIYYSFFENVPKEICEKRKKEA</sequence>
<name>A0A0C9RWM5_AMBAM</name>